<keyword evidence="3" id="KW-1185">Reference proteome</keyword>
<evidence type="ECO:0000313" key="3">
    <source>
        <dbReference type="Proteomes" id="UP001207228"/>
    </source>
</evidence>
<reference evidence="2 3" key="1">
    <citation type="submission" date="2022-11" db="EMBL/GenBank/DDBJ databases">
        <title>The characterization of three novel Bacteroidetes species and genomic analysis of their roles in tidal elemental geochemical cycles.</title>
        <authorList>
            <person name="Ma K.-J."/>
        </authorList>
    </citation>
    <scope>NUCLEOTIDE SEQUENCE [LARGE SCALE GENOMIC DNA]</scope>
    <source>
        <strain evidence="2 3">M82</strain>
    </source>
</reference>
<sequence length="107" mass="12624">MGFRIPLLEEKAPEKLNWLEIALNAQSIQEKQNFNATEACYFLGISKYALYHKTSRKQIPHHLSGKRLFFRRDELERWLFSHPDKTVKQLDKAASAYTSNSKLRKEK</sequence>
<protein>
    <submittedName>
        <fullName evidence="2">Helix-turn-helix domain-containing protein</fullName>
    </submittedName>
</protein>
<dbReference type="Proteomes" id="UP001207228">
    <property type="component" value="Unassembled WGS sequence"/>
</dbReference>
<name>A0ABT3RIZ6_9BACT</name>
<evidence type="ECO:0000259" key="1">
    <source>
        <dbReference type="Pfam" id="PF12728"/>
    </source>
</evidence>
<accession>A0ABT3RIZ6</accession>
<gene>
    <name evidence="2" type="ORF">OO017_16025</name>
</gene>
<dbReference type="RefSeq" id="WP_266053687.1">
    <property type="nucleotide sequence ID" value="NZ_JAPFQO010000011.1"/>
</dbReference>
<comment type="caution">
    <text evidence="2">The sequence shown here is derived from an EMBL/GenBank/DDBJ whole genome shotgun (WGS) entry which is preliminary data.</text>
</comment>
<evidence type="ECO:0000313" key="2">
    <source>
        <dbReference type="EMBL" id="MCX2741468.1"/>
    </source>
</evidence>
<dbReference type="InterPro" id="IPR041657">
    <property type="entry name" value="HTH_17"/>
</dbReference>
<feature type="domain" description="Helix-turn-helix" evidence="1">
    <location>
        <begin position="36"/>
        <end position="79"/>
    </location>
</feature>
<dbReference type="Pfam" id="PF12728">
    <property type="entry name" value="HTH_17"/>
    <property type="match status" value="1"/>
</dbReference>
<organism evidence="2 3">
    <name type="scientific">Pontibacter anaerobius</name>
    <dbReference type="NCBI Taxonomy" id="2993940"/>
    <lineage>
        <taxon>Bacteria</taxon>
        <taxon>Pseudomonadati</taxon>
        <taxon>Bacteroidota</taxon>
        <taxon>Cytophagia</taxon>
        <taxon>Cytophagales</taxon>
        <taxon>Hymenobacteraceae</taxon>
        <taxon>Pontibacter</taxon>
    </lineage>
</organism>
<dbReference type="EMBL" id="JAPFQO010000011">
    <property type="protein sequence ID" value="MCX2741468.1"/>
    <property type="molecule type" value="Genomic_DNA"/>
</dbReference>
<proteinExistence type="predicted"/>